<dbReference type="Proteomes" id="UP000000600">
    <property type="component" value="Unassembled WGS sequence"/>
</dbReference>
<protein>
    <submittedName>
        <fullName evidence="1">Uncharacterized protein</fullName>
    </submittedName>
</protein>
<dbReference type="RefSeq" id="XP_001451264.1">
    <property type="nucleotide sequence ID" value="XM_001451227.1"/>
</dbReference>
<evidence type="ECO:0000313" key="1">
    <source>
        <dbReference type="EMBL" id="CAK83867.1"/>
    </source>
</evidence>
<dbReference type="AlphaFoldDB" id="A0DLF0"/>
<dbReference type="KEGG" id="ptm:GSPATT00018184001"/>
<sequence length="38" mass="4425">MKKQSENEKIAIYASQMMKLHGKILEKKMTKVAFKTVI</sequence>
<dbReference type="EMBL" id="CT868485">
    <property type="protein sequence ID" value="CAK83867.1"/>
    <property type="molecule type" value="Genomic_DNA"/>
</dbReference>
<dbReference type="GeneID" id="5037049"/>
<organism evidence="1 2">
    <name type="scientific">Paramecium tetraurelia</name>
    <dbReference type="NCBI Taxonomy" id="5888"/>
    <lineage>
        <taxon>Eukaryota</taxon>
        <taxon>Sar</taxon>
        <taxon>Alveolata</taxon>
        <taxon>Ciliophora</taxon>
        <taxon>Intramacronucleata</taxon>
        <taxon>Oligohymenophorea</taxon>
        <taxon>Peniculida</taxon>
        <taxon>Parameciidae</taxon>
        <taxon>Paramecium</taxon>
    </lineage>
</organism>
<dbReference type="InParanoid" id="A0DLF0"/>
<reference evidence="1 2" key="1">
    <citation type="journal article" date="2006" name="Nature">
        <title>Global trends of whole-genome duplications revealed by the ciliate Paramecium tetraurelia.</title>
        <authorList>
            <consortium name="Genoscope"/>
            <person name="Aury J.-M."/>
            <person name="Jaillon O."/>
            <person name="Duret L."/>
            <person name="Noel B."/>
            <person name="Jubin C."/>
            <person name="Porcel B.M."/>
            <person name="Segurens B."/>
            <person name="Daubin V."/>
            <person name="Anthouard V."/>
            <person name="Aiach N."/>
            <person name="Arnaiz O."/>
            <person name="Billaut A."/>
            <person name="Beisson J."/>
            <person name="Blanc I."/>
            <person name="Bouhouche K."/>
            <person name="Camara F."/>
            <person name="Duharcourt S."/>
            <person name="Guigo R."/>
            <person name="Gogendeau D."/>
            <person name="Katinka M."/>
            <person name="Keller A.-M."/>
            <person name="Kissmehl R."/>
            <person name="Klotz C."/>
            <person name="Koll F."/>
            <person name="Le Moue A."/>
            <person name="Lepere C."/>
            <person name="Malinsky S."/>
            <person name="Nowacki M."/>
            <person name="Nowak J.K."/>
            <person name="Plattner H."/>
            <person name="Poulain J."/>
            <person name="Ruiz F."/>
            <person name="Serrano V."/>
            <person name="Zagulski M."/>
            <person name="Dessen P."/>
            <person name="Betermier M."/>
            <person name="Weissenbach J."/>
            <person name="Scarpelli C."/>
            <person name="Schachter V."/>
            <person name="Sperling L."/>
            <person name="Meyer E."/>
            <person name="Cohen J."/>
            <person name="Wincker P."/>
        </authorList>
    </citation>
    <scope>NUCLEOTIDE SEQUENCE [LARGE SCALE GENOMIC DNA]</scope>
    <source>
        <strain evidence="1 2">Stock d4-2</strain>
    </source>
</reference>
<dbReference type="HOGENOM" id="CLU_3336653_0_0_1"/>
<proteinExistence type="predicted"/>
<keyword evidence="2" id="KW-1185">Reference proteome</keyword>
<accession>A0DLF0</accession>
<gene>
    <name evidence="1" type="ORF">GSPATT00018184001</name>
</gene>
<name>A0DLF0_PARTE</name>
<evidence type="ECO:0000313" key="2">
    <source>
        <dbReference type="Proteomes" id="UP000000600"/>
    </source>
</evidence>